<proteinExistence type="predicted"/>
<dbReference type="RefSeq" id="WP_168569176.1">
    <property type="nucleotide sequence ID" value="NZ_CP051167.1"/>
</dbReference>
<dbReference type="Proteomes" id="UP000500857">
    <property type="component" value="Chromosome"/>
</dbReference>
<reference evidence="1 2" key="1">
    <citation type="submission" date="2020-04" db="EMBL/GenBank/DDBJ databases">
        <authorList>
            <person name="Basu S."/>
            <person name="Maruthanayagam V."/>
            <person name="Chakraborty S."/>
            <person name="Pramanik A."/>
            <person name="Mukherjee J."/>
            <person name="Brink B."/>
        </authorList>
    </citation>
    <scope>NUCLEOTIDE SEQUENCE [LARGE SCALE GENOMIC DNA]</scope>
    <source>
        <strain evidence="1 2">AP17</strain>
    </source>
</reference>
<organism evidence="1 2">
    <name type="scientific">Oxynema aestuarii AP17</name>
    <dbReference type="NCBI Taxonomy" id="2064643"/>
    <lineage>
        <taxon>Bacteria</taxon>
        <taxon>Bacillati</taxon>
        <taxon>Cyanobacteriota</taxon>
        <taxon>Cyanophyceae</taxon>
        <taxon>Oscillatoriophycideae</taxon>
        <taxon>Oscillatoriales</taxon>
        <taxon>Oscillatoriaceae</taxon>
        <taxon>Oxynema</taxon>
        <taxon>Oxynema aestuarii</taxon>
    </lineage>
</organism>
<evidence type="ECO:0000313" key="2">
    <source>
        <dbReference type="Proteomes" id="UP000500857"/>
    </source>
</evidence>
<dbReference type="KEGG" id="oxy:HCG48_10830"/>
<protein>
    <submittedName>
        <fullName evidence="1">Uncharacterized protein</fullName>
    </submittedName>
</protein>
<evidence type="ECO:0000313" key="1">
    <source>
        <dbReference type="EMBL" id="QIZ71021.1"/>
    </source>
</evidence>
<gene>
    <name evidence="1" type="ORF">HCG48_10830</name>
</gene>
<name>A0A6H1TWS6_9CYAN</name>
<dbReference type="EMBL" id="CP051167">
    <property type="protein sequence ID" value="QIZ71021.1"/>
    <property type="molecule type" value="Genomic_DNA"/>
</dbReference>
<accession>A0A6H1TWS6</accession>
<sequence length="216" mass="23574">MSFFFFILAPMAIAQTSDAERLDLDPEVIENSPVLQRWLEEVPDVLDDIRNDPSFKTRVRLGYSQFSDADDSSGVQIGVEDIFLGRTGLTLSGDYQASGGDRSGGGAELRYYLLPLGNYVNIAPVLGYRQLESEDYSIDGLQLGGRVMLALSRTGAADIALGYSRVGVGSEESGGLFSVNVGYAVLPQLRLGADWQRQDAEGEGENRWGIVLEWLP</sequence>
<dbReference type="AlphaFoldDB" id="A0A6H1TWS6"/>
<keyword evidence="2" id="KW-1185">Reference proteome</keyword>